<accession>A0ABR0AII6</accession>
<evidence type="ECO:0000313" key="1">
    <source>
        <dbReference type="EMBL" id="KAK4024937.1"/>
    </source>
</evidence>
<name>A0ABR0AII6_9CRUS</name>
<proteinExistence type="predicted"/>
<reference evidence="1 2" key="1">
    <citation type="journal article" date="2023" name="Nucleic Acids Res.">
        <title>The hologenome of Daphnia magna reveals possible DNA methylation and microbiome-mediated evolution of the host genome.</title>
        <authorList>
            <person name="Chaturvedi A."/>
            <person name="Li X."/>
            <person name="Dhandapani V."/>
            <person name="Marshall H."/>
            <person name="Kissane S."/>
            <person name="Cuenca-Cambronero M."/>
            <person name="Asole G."/>
            <person name="Calvet F."/>
            <person name="Ruiz-Romero M."/>
            <person name="Marangio P."/>
            <person name="Guigo R."/>
            <person name="Rago D."/>
            <person name="Mirbahai L."/>
            <person name="Eastwood N."/>
            <person name="Colbourne J.K."/>
            <person name="Zhou J."/>
            <person name="Mallon E."/>
            <person name="Orsini L."/>
        </authorList>
    </citation>
    <scope>NUCLEOTIDE SEQUENCE [LARGE SCALE GENOMIC DNA]</scope>
    <source>
        <strain evidence="1">LRV0_1</strain>
    </source>
</reference>
<organism evidence="1 2">
    <name type="scientific">Daphnia magna</name>
    <dbReference type="NCBI Taxonomy" id="35525"/>
    <lineage>
        <taxon>Eukaryota</taxon>
        <taxon>Metazoa</taxon>
        <taxon>Ecdysozoa</taxon>
        <taxon>Arthropoda</taxon>
        <taxon>Crustacea</taxon>
        <taxon>Branchiopoda</taxon>
        <taxon>Diplostraca</taxon>
        <taxon>Cladocera</taxon>
        <taxon>Anomopoda</taxon>
        <taxon>Daphniidae</taxon>
        <taxon>Daphnia</taxon>
    </lineage>
</organism>
<dbReference type="EMBL" id="JAOYFB010000037">
    <property type="protein sequence ID" value="KAK4024937.1"/>
    <property type="molecule type" value="Genomic_DNA"/>
</dbReference>
<keyword evidence="2" id="KW-1185">Reference proteome</keyword>
<comment type="caution">
    <text evidence="1">The sequence shown here is derived from an EMBL/GenBank/DDBJ whole genome shotgun (WGS) entry which is preliminary data.</text>
</comment>
<evidence type="ECO:0000313" key="2">
    <source>
        <dbReference type="Proteomes" id="UP001234178"/>
    </source>
</evidence>
<gene>
    <name evidence="1" type="ORF">OUZ56_010429</name>
</gene>
<dbReference type="Proteomes" id="UP001234178">
    <property type="component" value="Unassembled WGS sequence"/>
</dbReference>
<protein>
    <submittedName>
        <fullName evidence="1">Uncharacterized protein</fullName>
    </submittedName>
</protein>
<sequence>MKHPCGISTIQTNGSFALEESLETVCCGHSITRKRGLFIDTAHFRLPRWLYWAGIMNLPVPDMSVPQTP</sequence>